<organism evidence="1 2">
    <name type="scientific">Mongoliibacter ruber</name>
    <dbReference type="NCBI Taxonomy" id="1750599"/>
    <lineage>
        <taxon>Bacteria</taxon>
        <taxon>Pseudomonadati</taxon>
        <taxon>Bacteroidota</taxon>
        <taxon>Cytophagia</taxon>
        <taxon>Cytophagales</taxon>
        <taxon>Cyclobacteriaceae</taxon>
        <taxon>Mongoliibacter</taxon>
    </lineage>
</organism>
<dbReference type="EMBL" id="PVTR01000026">
    <property type="protein sequence ID" value="PRY83753.1"/>
    <property type="molecule type" value="Genomic_DNA"/>
</dbReference>
<dbReference type="RefSeq" id="WP_245917446.1">
    <property type="nucleotide sequence ID" value="NZ_PVTR01000026.1"/>
</dbReference>
<dbReference type="Proteomes" id="UP000238157">
    <property type="component" value="Unassembled WGS sequence"/>
</dbReference>
<name>A0A2T0WAM2_9BACT</name>
<evidence type="ECO:0000313" key="1">
    <source>
        <dbReference type="EMBL" id="PRY83753.1"/>
    </source>
</evidence>
<dbReference type="AlphaFoldDB" id="A0A2T0WAM2"/>
<evidence type="ECO:0000313" key="2">
    <source>
        <dbReference type="Proteomes" id="UP000238157"/>
    </source>
</evidence>
<reference evidence="1 2" key="1">
    <citation type="submission" date="2018-03" db="EMBL/GenBank/DDBJ databases">
        <title>Genomic Encyclopedia of Archaeal and Bacterial Type Strains, Phase II (KMG-II): from individual species to whole genera.</title>
        <authorList>
            <person name="Goeker M."/>
        </authorList>
    </citation>
    <scope>NUCLEOTIDE SEQUENCE [LARGE SCALE GENOMIC DNA]</scope>
    <source>
        <strain evidence="1 2">DSM 27929</strain>
    </source>
</reference>
<accession>A0A2T0WAM2</accession>
<protein>
    <recommendedName>
        <fullName evidence="3">DUF4402 domain-containing protein</fullName>
    </recommendedName>
</protein>
<sequence length="165" mass="18090">MTRIKIVLAIILFWVFGSISAQNRSYSIEVSAVVVDNLQLITVRDLDLINPALQGDLIIVNPLTSTFAGQFKILGSPNRSIRINYTIRESLVEQNDGIGVVQAVYSMTTAVEDVQAASFLLPQGTANVSIGPTGEVFIWLGAEFDVSQATQGNYLSQFVLEFEYI</sequence>
<gene>
    <name evidence="1" type="ORF">CLW00_1269</name>
</gene>
<evidence type="ECO:0008006" key="3">
    <source>
        <dbReference type="Google" id="ProtNLM"/>
    </source>
</evidence>
<comment type="caution">
    <text evidence="1">The sequence shown here is derived from an EMBL/GenBank/DDBJ whole genome shotgun (WGS) entry which is preliminary data.</text>
</comment>
<proteinExistence type="predicted"/>
<keyword evidence="2" id="KW-1185">Reference proteome</keyword>